<evidence type="ECO:0000256" key="3">
    <source>
        <dbReference type="ARBA" id="ARBA00022801"/>
    </source>
</evidence>
<keyword evidence="3" id="KW-0378">Hydrolase</keyword>
<dbReference type="InterPro" id="IPR001478">
    <property type="entry name" value="PDZ"/>
</dbReference>
<evidence type="ECO:0000313" key="8">
    <source>
        <dbReference type="Proteomes" id="UP000886723"/>
    </source>
</evidence>
<evidence type="ECO:0000256" key="1">
    <source>
        <dbReference type="ARBA" id="ARBA00010541"/>
    </source>
</evidence>
<dbReference type="GO" id="GO:0004252">
    <property type="term" value="F:serine-type endopeptidase activity"/>
    <property type="evidence" value="ECO:0007669"/>
    <property type="project" value="InterPro"/>
</dbReference>
<feature type="region of interest" description="Disordered" evidence="4">
    <location>
        <begin position="1"/>
        <end position="25"/>
    </location>
</feature>
<accession>A0A9D1T6N5</accession>
<feature type="compositionally biased region" description="Low complexity" evidence="4">
    <location>
        <begin position="90"/>
        <end position="101"/>
    </location>
</feature>
<feature type="compositionally biased region" description="Basic and acidic residues" evidence="4">
    <location>
        <begin position="9"/>
        <end position="25"/>
    </location>
</feature>
<evidence type="ECO:0000259" key="6">
    <source>
        <dbReference type="PROSITE" id="PS50106"/>
    </source>
</evidence>
<feature type="transmembrane region" description="Helical" evidence="5">
    <location>
        <begin position="44"/>
        <end position="67"/>
    </location>
</feature>
<keyword evidence="5" id="KW-0472">Membrane</keyword>
<reference evidence="7" key="1">
    <citation type="submission" date="2020-10" db="EMBL/GenBank/DDBJ databases">
        <authorList>
            <person name="Gilroy R."/>
        </authorList>
    </citation>
    <scope>NUCLEOTIDE SEQUENCE</scope>
    <source>
        <strain evidence="7">ChiBcec2-4451</strain>
    </source>
</reference>
<name>A0A9D1T6N5_9FIRM</name>
<feature type="region of interest" description="Disordered" evidence="4">
    <location>
        <begin position="78"/>
        <end position="108"/>
    </location>
</feature>
<feature type="domain" description="PDZ" evidence="6">
    <location>
        <begin position="328"/>
        <end position="394"/>
    </location>
</feature>
<comment type="similarity">
    <text evidence="1">Belongs to the peptidase S1C family.</text>
</comment>
<dbReference type="SUPFAM" id="SSF50156">
    <property type="entry name" value="PDZ domain-like"/>
    <property type="match status" value="1"/>
</dbReference>
<dbReference type="Gene3D" id="2.40.10.120">
    <property type="match status" value="1"/>
</dbReference>
<dbReference type="InterPro" id="IPR001940">
    <property type="entry name" value="Peptidase_S1C"/>
</dbReference>
<comment type="caution">
    <text evidence="7">The sequence shown here is derived from an EMBL/GenBank/DDBJ whole genome shotgun (WGS) entry which is preliminary data.</text>
</comment>
<dbReference type="Proteomes" id="UP000886723">
    <property type="component" value="Unassembled WGS sequence"/>
</dbReference>
<dbReference type="InterPro" id="IPR036034">
    <property type="entry name" value="PDZ_sf"/>
</dbReference>
<dbReference type="PANTHER" id="PTHR22939:SF129">
    <property type="entry name" value="SERINE PROTEASE HTRA2, MITOCHONDRIAL"/>
    <property type="match status" value="1"/>
</dbReference>
<keyword evidence="5" id="KW-0812">Transmembrane</keyword>
<proteinExistence type="inferred from homology"/>
<keyword evidence="2 7" id="KW-0645">Protease</keyword>
<dbReference type="SUPFAM" id="SSF50494">
    <property type="entry name" value="Trypsin-like serine proteases"/>
    <property type="match status" value="1"/>
</dbReference>
<dbReference type="InterPro" id="IPR009003">
    <property type="entry name" value="Peptidase_S1_PA"/>
</dbReference>
<evidence type="ECO:0000256" key="2">
    <source>
        <dbReference type="ARBA" id="ARBA00022670"/>
    </source>
</evidence>
<dbReference type="Pfam" id="PF13180">
    <property type="entry name" value="PDZ_2"/>
    <property type="match status" value="1"/>
</dbReference>
<dbReference type="SMART" id="SM00228">
    <property type="entry name" value="PDZ"/>
    <property type="match status" value="1"/>
</dbReference>
<dbReference type="GO" id="GO:0042597">
    <property type="term" value="C:periplasmic space"/>
    <property type="evidence" value="ECO:0007669"/>
    <property type="project" value="TreeGrafter"/>
</dbReference>
<dbReference type="AlphaFoldDB" id="A0A9D1T6N5"/>
<evidence type="ECO:0000256" key="4">
    <source>
        <dbReference type="SAM" id="MobiDB-lite"/>
    </source>
</evidence>
<dbReference type="GO" id="GO:0006515">
    <property type="term" value="P:protein quality control for misfolded or incompletely synthesized proteins"/>
    <property type="evidence" value="ECO:0007669"/>
    <property type="project" value="TreeGrafter"/>
</dbReference>
<protein>
    <submittedName>
        <fullName evidence="7">Serine protease</fullName>
    </submittedName>
</protein>
<sequence length="434" mass="46684">MVLKNNRSPKKENRQEEPRKGQDPKDYYFLREVIKEKPLDKKKLAVRAGGIAAGAVLFGVVAAFVFAKTEPLFREKETSLRVSIPEEEPTATPTPEATQSPTPEPETSADKALELDDFQNMFDRVMDVAEEPEKSLVSVQGFTSGEEWLAGGGSQEAISGLLAADNGKEYFILTEYRVVADVDRILVTFQDGSTVDANFQKQDPSTGLAVLKIAKEDVDNETKDQIEVAELGSSYSVSRGTPVLALGSPAGYGDSVAWGMVTSVTNTKATVDAEYHLLTTDIMGDSQGSGILVNLDGEIVGIIAQSFAIEDNKNVVTALPISELRDLIEKLSNNEDLIYLGVTGQDIGSELSEKTGIPKGVYVNAVSEDSPAMEAGIQNGDVIVRIGSSEISTLKQLKSALDNCEPGRRVEVAAMRKGAEGYVEIVFDVTPGAL</sequence>
<keyword evidence="5" id="KW-1133">Transmembrane helix</keyword>
<organism evidence="7 8">
    <name type="scientific">Candidatus Pullilachnospira stercoravium</name>
    <dbReference type="NCBI Taxonomy" id="2840913"/>
    <lineage>
        <taxon>Bacteria</taxon>
        <taxon>Bacillati</taxon>
        <taxon>Bacillota</taxon>
        <taxon>Clostridia</taxon>
        <taxon>Lachnospirales</taxon>
        <taxon>Lachnospiraceae</taxon>
        <taxon>Lachnospiraceae incertae sedis</taxon>
        <taxon>Candidatus Pullilachnospira</taxon>
    </lineage>
</organism>
<dbReference type="PRINTS" id="PR00834">
    <property type="entry name" value="PROTEASES2C"/>
</dbReference>
<dbReference type="PANTHER" id="PTHR22939">
    <property type="entry name" value="SERINE PROTEASE FAMILY S1C HTRA-RELATED"/>
    <property type="match status" value="1"/>
</dbReference>
<dbReference type="EMBL" id="DVON01000251">
    <property type="protein sequence ID" value="HIV13825.1"/>
    <property type="molecule type" value="Genomic_DNA"/>
</dbReference>
<dbReference type="Gene3D" id="2.30.42.10">
    <property type="match status" value="1"/>
</dbReference>
<reference evidence="7" key="2">
    <citation type="journal article" date="2021" name="PeerJ">
        <title>Extensive microbial diversity within the chicken gut microbiome revealed by metagenomics and culture.</title>
        <authorList>
            <person name="Gilroy R."/>
            <person name="Ravi A."/>
            <person name="Getino M."/>
            <person name="Pursley I."/>
            <person name="Horton D.L."/>
            <person name="Alikhan N.F."/>
            <person name="Baker D."/>
            <person name="Gharbi K."/>
            <person name="Hall N."/>
            <person name="Watson M."/>
            <person name="Adriaenssens E.M."/>
            <person name="Foster-Nyarko E."/>
            <person name="Jarju S."/>
            <person name="Secka A."/>
            <person name="Antonio M."/>
            <person name="Oren A."/>
            <person name="Chaudhuri R.R."/>
            <person name="La Ragione R."/>
            <person name="Hildebrand F."/>
            <person name="Pallen M.J."/>
        </authorList>
    </citation>
    <scope>NUCLEOTIDE SEQUENCE</scope>
    <source>
        <strain evidence="7">ChiBcec2-4451</strain>
    </source>
</reference>
<evidence type="ECO:0000313" key="7">
    <source>
        <dbReference type="EMBL" id="HIV13825.1"/>
    </source>
</evidence>
<gene>
    <name evidence="7" type="ORF">IAA63_11895</name>
</gene>
<dbReference type="Pfam" id="PF13365">
    <property type="entry name" value="Trypsin_2"/>
    <property type="match status" value="1"/>
</dbReference>
<evidence type="ECO:0000256" key="5">
    <source>
        <dbReference type="SAM" id="Phobius"/>
    </source>
</evidence>
<dbReference type="PROSITE" id="PS50106">
    <property type="entry name" value="PDZ"/>
    <property type="match status" value="1"/>
</dbReference>